<protein>
    <submittedName>
        <fullName evidence="4">Nuclear transport factor 2 family protein</fullName>
    </submittedName>
</protein>
<evidence type="ECO:0000256" key="2">
    <source>
        <dbReference type="SAM" id="SignalP"/>
    </source>
</evidence>
<organism evidence="4 5">
    <name type="scientific">Sphingosinicella xenopeptidilytica</name>
    <dbReference type="NCBI Taxonomy" id="364098"/>
    <lineage>
        <taxon>Bacteria</taxon>
        <taxon>Pseudomonadati</taxon>
        <taxon>Pseudomonadota</taxon>
        <taxon>Alphaproteobacteria</taxon>
        <taxon>Sphingomonadales</taxon>
        <taxon>Sphingosinicellaceae</taxon>
        <taxon>Sphingosinicella</taxon>
    </lineage>
</organism>
<evidence type="ECO:0000313" key="4">
    <source>
        <dbReference type="EMBL" id="MFD0849041.1"/>
    </source>
</evidence>
<feature type="signal peptide" evidence="2">
    <location>
        <begin position="1"/>
        <end position="22"/>
    </location>
</feature>
<feature type="region of interest" description="Disordered" evidence="1">
    <location>
        <begin position="209"/>
        <end position="228"/>
    </location>
</feature>
<evidence type="ECO:0000259" key="3">
    <source>
        <dbReference type="Pfam" id="PF13577"/>
    </source>
</evidence>
<dbReference type="EMBL" id="JBHTIK010000006">
    <property type="protein sequence ID" value="MFD0849041.1"/>
    <property type="molecule type" value="Genomic_DNA"/>
</dbReference>
<gene>
    <name evidence="4" type="ORF">ACFQ00_11955</name>
</gene>
<proteinExistence type="predicted"/>
<reference evidence="5" key="1">
    <citation type="journal article" date="2019" name="Int. J. Syst. Evol. Microbiol.">
        <title>The Global Catalogue of Microorganisms (GCM) 10K type strain sequencing project: providing services to taxonomists for standard genome sequencing and annotation.</title>
        <authorList>
            <consortium name="The Broad Institute Genomics Platform"/>
            <consortium name="The Broad Institute Genome Sequencing Center for Infectious Disease"/>
            <person name="Wu L."/>
            <person name="Ma J."/>
        </authorList>
    </citation>
    <scope>NUCLEOTIDE SEQUENCE [LARGE SCALE GENOMIC DNA]</scope>
    <source>
        <strain evidence="5">CCUG 52537</strain>
    </source>
</reference>
<feature type="domain" description="SnoaL-like" evidence="3">
    <location>
        <begin position="56"/>
        <end position="192"/>
    </location>
</feature>
<dbReference type="Pfam" id="PF13577">
    <property type="entry name" value="SnoaL_4"/>
    <property type="match status" value="1"/>
</dbReference>
<name>A0ABW3C3R1_SPHXN</name>
<comment type="caution">
    <text evidence="4">The sequence shown here is derived from an EMBL/GenBank/DDBJ whole genome shotgun (WGS) entry which is preliminary data.</text>
</comment>
<dbReference type="RefSeq" id="WP_381490963.1">
    <property type="nucleotide sequence ID" value="NZ_JBHTIK010000006.1"/>
</dbReference>
<evidence type="ECO:0000313" key="5">
    <source>
        <dbReference type="Proteomes" id="UP001597124"/>
    </source>
</evidence>
<dbReference type="SUPFAM" id="SSF54427">
    <property type="entry name" value="NTF2-like"/>
    <property type="match status" value="1"/>
</dbReference>
<dbReference type="Proteomes" id="UP001597124">
    <property type="component" value="Unassembled WGS sequence"/>
</dbReference>
<dbReference type="Gene3D" id="3.10.450.50">
    <property type="match status" value="1"/>
</dbReference>
<dbReference type="InterPro" id="IPR037401">
    <property type="entry name" value="SnoaL-like"/>
</dbReference>
<keyword evidence="5" id="KW-1185">Reference proteome</keyword>
<evidence type="ECO:0000256" key="1">
    <source>
        <dbReference type="SAM" id="MobiDB-lite"/>
    </source>
</evidence>
<feature type="chain" id="PRO_5046479273" evidence="2">
    <location>
        <begin position="23"/>
        <end position="228"/>
    </location>
</feature>
<accession>A0ABW3C3R1</accession>
<dbReference type="InterPro" id="IPR032710">
    <property type="entry name" value="NTF2-like_dom_sf"/>
</dbReference>
<sequence>MLKRMTQVALIGFALWGDAAMAQTPPDAAAWRQKTIEMFRDAKPTPDLAQMSPVDKLLALEEIRQIPLRYTRCINQRDWKCWTSLFTEESDYWNGTLGKVVAGTEGWYDHLNATGMTSSRVHSLFHSFGAEIEILSPTTARGIWQASYVFYSGKDEPGDPKGTVIQPGLQHRQWAVYYQTYKKVDGLWKINSTIHLDLRSEDGPLPEGVKALPIGDVPNPEGRLFSGN</sequence>
<keyword evidence="2" id="KW-0732">Signal</keyword>